<dbReference type="AlphaFoldDB" id="A0A932M0R8"/>
<dbReference type="Proteomes" id="UP000741360">
    <property type="component" value="Unassembled WGS sequence"/>
</dbReference>
<keyword evidence="1" id="KW-0812">Transmembrane</keyword>
<feature type="transmembrane region" description="Helical" evidence="1">
    <location>
        <begin position="12"/>
        <end position="34"/>
    </location>
</feature>
<gene>
    <name evidence="2" type="ORF">HYY65_09905</name>
</gene>
<reference evidence="2" key="1">
    <citation type="submission" date="2020-07" db="EMBL/GenBank/DDBJ databases">
        <title>Huge and variable diversity of episymbiotic CPR bacteria and DPANN archaea in groundwater ecosystems.</title>
        <authorList>
            <person name="He C.Y."/>
            <person name="Keren R."/>
            <person name="Whittaker M."/>
            <person name="Farag I.F."/>
            <person name="Doudna J."/>
            <person name="Cate J.H.D."/>
            <person name="Banfield J.F."/>
        </authorList>
    </citation>
    <scope>NUCLEOTIDE SEQUENCE</scope>
    <source>
        <strain evidence="2">NC_groundwater_717_Ag_S-0.2um_59_8</strain>
    </source>
</reference>
<evidence type="ECO:0000313" key="2">
    <source>
        <dbReference type="EMBL" id="MBI3015353.1"/>
    </source>
</evidence>
<evidence type="ECO:0000313" key="3">
    <source>
        <dbReference type="Proteomes" id="UP000741360"/>
    </source>
</evidence>
<dbReference type="EMBL" id="JACPSX010000188">
    <property type="protein sequence ID" value="MBI3015353.1"/>
    <property type="molecule type" value="Genomic_DNA"/>
</dbReference>
<accession>A0A932M0R8</accession>
<organism evidence="2 3">
    <name type="scientific">Tectimicrobiota bacterium</name>
    <dbReference type="NCBI Taxonomy" id="2528274"/>
    <lineage>
        <taxon>Bacteria</taxon>
        <taxon>Pseudomonadati</taxon>
        <taxon>Nitrospinota/Tectimicrobiota group</taxon>
        <taxon>Candidatus Tectimicrobiota</taxon>
    </lineage>
</organism>
<keyword evidence="1" id="KW-1133">Transmembrane helix</keyword>
<sequence>MELLFPPLSDLMLIAPELVLTIGICLVLVADLFVPKPRKSLLGVLSLIVVLATLLASFPLLRTRGEAFAGMMLLDGYAMFFKVVFLLVTGLTILISLRYIAVEDINLGEYYGLLLFATLGMMIMAAGGDLISIYLGL</sequence>
<feature type="transmembrane region" description="Helical" evidence="1">
    <location>
        <begin position="80"/>
        <end position="101"/>
    </location>
</feature>
<proteinExistence type="predicted"/>
<feature type="non-terminal residue" evidence="2">
    <location>
        <position position="137"/>
    </location>
</feature>
<comment type="caution">
    <text evidence="2">The sequence shown here is derived from an EMBL/GenBank/DDBJ whole genome shotgun (WGS) entry which is preliminary data.</text>
</comment>
<keyword evidence="1" id="KW-0472">Membrane</keyword>
<protein>
    <submittedName>
        <fullName evidence="2">NADH-quinone oxidoreductase subunit L</fullName>
    </submittedName>
</protein>
<feature type="transmembrane region" description="Helical" evidence="1">
    <location>
        <begin position="41"/>
        <end position="60"/>
    </location>
</feature>
<name>A0A932M0R8_UNCTE</name>
<evidence type="ECO:0000256" key="1">
    <source>
        <dbReference type="SAM" id="Phobius"/>
    </source>
</evidence>
<feature type="transmembrane region" description="Helical" evidence="1">
    <location>
        <begin position="113"/>
        <end position="135"/>
    </location>
</feature>